<accession>A0A923HT33</accession>
<organism evidence="3 4">
    <name type="scientific">Undibacterium nitidum</name>
    <dbReference type="NCBI Taxonomy" id="2762298"/>
    <lineage>
        <taxon>Bacteria</taxon>
        <taxon>Pseudomonadati</taxon>
        <taxon>Pseudomonadota</taxon>
        <taxon>Betaproteobacteria</taxon>
        <taxon>Burkholderiales</taxon>
        <taxon>Oxalobacteraceae</taxon>
        <taxon>Undibacterium</taxon>
    </lineage>
</organism>
<dbReference type="Pfam" id="PF18582">
    <property type="entry name" value="HZS_alpha"/>
    <property type="match status" value="1"/>
</dbReference>
<evidence type="ECO:0000313" key="3">
    <source>
        <dbReference type="EMBL" id="MBC3880659.1"/>
    </source>
</evidence>
<gene>
    <name evidence="3" type="ORF">H8K36_04685</name>
</gene>
<protein>
    <recommendedName>
        <fullName evidence="2">Hydrazine synthase alpha subunit middle domain-containing protein</fullName>
    </recommendedName>
</protein>
<evidence type="ECO:0000256" key="1">
    <source>
        <dbReference type="SAM" id="SignalP"/>
    </source>
</evidence>
<keyword evidence="4" id="KW-1185">Reference proteome</keyword>
<comment type="caution">
    <text evidence="3">The sequence shown here is derived from an EMBL/GenBank/DDBJ whole genome shotgun (WGS) entry which is preliminary data.</text>
</comment>
<feature type="chain" id="PRO_5036722494" description="Hydrazine synthase alpha subunit middle domain-containing protein" evidence="1">
    <location>
        <begin position="21"/>
        <end position="800"/>
    </location>
</feature>
<reference evidence="3" key="1">
    <citation type="submission" date="2020-08" db="EMBL/GenBank/DDBJ databases">
        <title>Novel species isolated from subtropical streams in China.</title>
        <authorList>
            <person name="Lu H."/>
        </authorList>
    </citation>
    <scope>NUCLEOTIDE SEQUENCE</scope>
    <source>
        <strain evidence="3">LX22W</strain>
    </source>
</reference>
<dbReference type="AlphaFoldDB" id="A0A923HT33"/>
<evidence type="ECO:0000259" key="2">
    <source>
        <dbReference type="Pfam" id="PF18582"/>
    </source>
</evidence>
<dbReference type="Proteomes" id="UP000627446">
    <property type="component" value="Unassembled WGS sequence"/>
</dbReference>
<evidence type="ECO:0000313" key="4">
    <source>
        <dbReference type="Proteomes" id="UP000627446"/>
    </source>
</evidence>
<dbReference type="RefSeq" id="WP_186914853.1">
    <property type="nucleotide sequence ID" value="NZ_JACOFZ010000001.1"/>
</dbReference>
<dbReference type="InterPro" id="IPR040698">
    <property type="entry name" value="HZS_alpha_mid"/>
</dbReference>
<dbReference type="EMBL" id="JACOFZ010000001">
    <property type="protein sequence ID" value="MBC3880659.1"/>
    <property type="molecule type" value="Genomic_DNA"/>
</dbReference>
<feature type="domain" description="Hydrazine synthase alpha subunit middle" evidence="2">
    <location>
        <begin position="672"/>
        <end position="764"/>
    </location>
</feature>
<name>A0A923HT33_9BURK</name>
<dbReference type="PROSITE" id="PS51257">
    <property type="entry name" value="PROKAR_LIPOPROTEIN"/>
    <property type="match status" value="1"/>
</dbReference>
<feature type="signal peptide" evidence="1">
    <location>
        <begin position="1"/>
        <end position="20"/>
    </location>
</feature>
<keyword evidence="1" id="KW-0732">Signal</keyword>
<proteinExistence type="predicted"/>
<sequence>MRYLSLFLIYVLLCTSTACRPQQEQTNLIEYFTVSSKYVGEGEELTIRWKTQAAKQVWLNDTSVNSEAELKRQMRSDGMFTLRVVDSKGRTAQAEQYVKVVKTQLNTGDFPLLFVTQVPPEHDNNTRFSAFANHLTTPAHVPRGGDLIIRYPNGNVRNLTHEAGYGNEGVQGDKSIAVREPSVHWSGEKAIFSMLLGSPKQGQAIDQQRWQLYEVTGLGKTQKAEIKPVPNQDKRFNNLSPIYDADDNIIFTSDRPRNGATHLYPQLDEYEATPSTSGIWKLDPKNGKLQILSHTPSGAFQPLIDRFGRVIFTRWDHLQQDQLADRDRDANRNGVQLPFRSFNYSSEDGNARDLGHRDEQFPESRVGSQSRYGYVNPYRNNFFGVWQIDQDGGNEETINHLGLHEVSFGAMLASFNDDPALGRKNQTSFHTNQLSIKREGGLFQIRENPLQAGEYFAVKARESASFATDSIVKFRAAPSDNPERIAILAVTPIASNDSLKEGRMRNPLPLSNGQLIASHSSDQLPPEAGQRLKNLRLRLLRVDQGDGLYHPDKFLSPGFHKKLSWWNGKEIVQFKGELWETEAVEVRPRPRVHSIRSTLELPEKQIFEEEKVKEDELISWLTENKLALIITRDQTSRDRADLQQPFNLKVTGGKQTISMTQASAKVYDISHFQIVQAEQVRAYADRPGRRHLAQPIQDFSSINISSDQVKSSVIIAKDGSTAAFVPAERALSWQTTDAQGTPIVRERNWVSFKAGEIRTCAACHGINTKNQADMAPPINKPEALRELLQKWKKSFKTSQK</sequence>
<dbReference type="SUPFAM" id="SSF82171">
    <property type="entry name" value="DPP6 N-terminal domain-like"/>
    <property type="match status" value="1"/>
</dbReference>